<gene>
    <name evidence="1" type="ORF">SAMN06297397_3045</name>
</gene>
<proteinExistence type="predicted"/>
<evidence type="ECO:0000313" key="1">
    <source>
        <dbReference type="EMBL" id="SMC90198.1"/>
    </source>
</evidence>
<keyword evidence="2" id="KW-1185">Reference proteome</keyword>
<dbReference type="Proteomes" id="UP000192328">
    <property type="component" value="Unassembled WGS sequence"/>
</dbReference>
<name>A0AC61PQG8_9FIRM</name>
<protein>
    <submittedName>
        <fullName evidence="1">Uncharacterized protein</fullName>
    </submittedName>
</protein>
<dbReference type="EMBL" id="FWXZ01000009">
    <property type="protein sequence ID" value="SMC90198.1"/>
    <property type="molecule type" value="Genomic_DNA"/>
</dbReference>
<evidence type="ECO:0000313" key="2">
    <source>
        <dbReference type="Proteomes" id="UP000192328"/>
    </source>
</evidence>
<reference evidence="1" key="1">
    <citation type="submission" date="2017-04" db="EMBL/GenBank/DDBJ databases">
        <authorList>
            <person name="Varghese N."/>
            <person name="Submissions S."/>
        </authorList>
    </citation>
    <scope>NUCLEOTIDE SEQUENCE</scope>
    <source>
        <strain evidence="1">WTE2008</strain>
    </source>
</reference>
<sequence length="364" mass="40391">MIRRHCRTLLKVYSRRQRSAFAAKVLLWLGAAALFILLAGRVDQAVRQYCEQYGEGMVRGICGFTAMFLLFAAVMEYRHIVTVSYPDNDFFFYQRCGFSCRRYRMLRLLQVLPVGLLSLWLSCLLCFPLIRTGGGRAFFAAGWLVLLFAACAASDHSGKRRGRTGPPDAVRTVLLRRGRTGAMLAFAFSGAGKGILFLLLAGLGILLGTQTPRVLLACWPSAWLSYYFAILTVEDYGKHAGFNQQLPRTYGRLIRDDLKLSAFFCGAVLLAGGTAFILVHGLSAEAAAVPVLMGLYALSNHAAIYWLLEPMLPAEKVTDTFAPVLVLLAVLQVIPGVSLLLVILQWKRKRLVMKQSVPWGRRTC</sequence>
<accession>A0AC61PQG8</accession>
<comment type="caution">
    <text evidence="1">The sequence shown here is derived from an EMBL/GenBank/DDBJ whole genome shotgun (WGS) entry which is preliminary data.</text>
</comment>
<organism evidence="1 2">
    <name type="scientific">Aristaeella lactis</name>
    <dbReference type="NCBI Taxonomy" id="3046383"/>
    <lineage>
        <taxon>Bacteria</taxon>
        <taxon>Bacillati</taxon>
        <taxon>Bacillota</taxon>
        <taxon>Clostridia</taxon>
        <taxon>Eubacteriales</taxon>
        <taxon>Aristaeellaceae</taxon>
        <taxon>Aristaeella</taxon>
    </lineage>
</organism>